<evidence type="ECO:0000256" key="3">
    <source>
        <dbReference type="ARBA" id="ARBA00022833"/>
    </source>
</evidence>
<feature type="transmembrane region" description="Helical" evidence="5">
    <location>
        <begin position="238"/>
        <end position="260"/>
    </location>
</feature>
<gene>
    <name evidence="7" type="ORF">HII31_00276</name>
</gene>
<feature type="transmembrane region" description="Helical" evidence="5">
    <location>
        <begin position="197"/>
        <end position="217"/>
    </location>
</feature>
<keyword evidence="2 4" id="KW-0863">Zinc-finger</keyword>
<keyword evidence="8" id="KW-1185">Reference proteome</keyword>
<sequence>MGGRASAAAFMSILFGSIAVLTLQYLWPESPGILNRRFQRLSDGDWTRFIAKLSAAISIMSLSTYYSTISIIGVLLWEGALRRLPPDHRLPSKETLMKTIRRPTQRLPADDICLVCRDHHKNPRVLPCGHIYCKTCLKLLMTKNVTFCPYCNRQFFSFEKLHRYSSVIQLLGMLGLLMSCSQHFLSLINMTSNNWTWAGLLFVFIDFYAAICTMVPAMGQALYGDEWIFGRRPQVTQYVMNVALIRVSLYFTAVICRVEWDLLSAVLAELRAYSGVL</sequence>
<keyword evidence="5" id="KW-0812">Transmembrane</keyword>
<dbReference type="InterPro" id="IPR017907">
    <property type="entry name" value="Znf_RING_CS"/>
</dbReference>
<proteinExistence type="predicted"/>
<dbReference type="GO" id="GO:0008270">
    <property type="term" value="F:zinc ion binding"/>
    <property type="evidence" value="ECO:0007669"/>
    <property type="project" value="UniProtKB-KW"/>
</dbReference>
<dbReference type="Proteomes" id="UP000660729">
    <property type="component" value="Unassembled WGS sequence"/>
</dbReference>
<dbReference type="SUPFAM" id="SSF57850">
    <property type="entry name" value="RING/U-box"/>
    <property type="match status" value="1"/>
</dbReference>
<evidence type="ECO:0000313" key="8">
    <source>
        <dbReference type="Proteomes" id="UP000660729"/>
    </source>
</evidence>
<evidence type="ECO:0000259" key="6">
    <source>
        <dbReference type="PROSITE" id="PS50089"/>
    </source>
</evidence>
<dbReference type="PROSITE" id="PS00518">
    <property type="entry name" value="ZF_RING_1"/>
    <property type="match status" value="1"/>
</dbReference>
<keyword evidence="3" id="KW-0862">Zinc</keyword>
<dbReference type="InterPro" id="IPR001841">
    <property type="entry name" value="Znf_RING"/>
</dbReference>
<feature type="transmembrane region" description="Helical" evidence="5">
    <location>
        <begin position="7"/>
        <end position="27"/>
    </location>
</feature>
<dbReference type="EMBL" id="JABCIY010000001">
    <property type="protein sequence ID" value="KAF7198537.1"/>
    <property type="molecule type" value="Genomic_DNA"/>
</dbReference>
<organism evidence="7 8">
    <name type="scientific">Pseudocercospora fuligena</name>
    <dbReference type="NCBI Taxonomy" id="685502"/>
    <lineage>
        <taxon>Eukaryota</taxon>
        <taxon>Fungi</taxon>
        <taxon>Dikarya</taxon>
        <taxon>Ascomycota</taxon>
        <taxon>Pezizomycotina</taxon>
        <taxon>Dothideomycetes</taxon>
        <taxon>Dothideomycetidae</taxon>
        <taxon>Mycosphaerellales</taxon>
        <taxon>Mycosphaerellaceae</taxon>
        <taxon>Pseudocercospora</taxon>
    </lineage>
</organism>
<evidence type="ECO:0000313" key="7">
    <source>
        <dbReference type="EMBL" id="KAF7198537.1"/>
    </source>
</evidence>
<name>A0A8H6VQ70_9PEZI</name>
<feature type="transmembrane region" description="Helical" evidence="5">
    <location>
        <begin position="55"/>
        <end position="77"/>
    </location>
</feature>
<evidence type="ECO:0000256" key="5">
    <source>
        <dbReference type="SAM" id="Phobius"/>
    </source>
</evidence>
<dbReference type="Pfam" id="PF13920">
    <property type="entry name" value="zf-C3HC4_3"/>
    <property type="match status" value="1"/>
</dbReference>
<feature type="transmembrane region" description="Helical" evidence="5">
    <location>
        <begin position="167"/>
        <end position="185"/>
    </location>
</feature>
<keyword evidence="5" id="KW-1133">Transmembrane helix</keyword>
<evidence type="ECO:0000256" key="2">
    <source>
        <dbReference type="ARBA" id="ARBA00022771"/>
    </source>
</evidence>
<dbReference type="CDD" id="cd16449">
    <property type="entry name" value="RING-HC"/>
    <property type="match status" value="1"/>
</dbReference>
<evidence type="ECO:0000256" key="4">
    <source>
        <dbReference type="PROSITE-ProRule" id="PRU00175"/>
    </source>
</evidence>
<keyword evidence="1" id="KW-0479">Metal-binding</keyword>
<feature type="domain" description="RING-type" evidence="6">
    <location>
        <begin position="113"/>
        <end position="152"/>
    </location>
</feature>
<dbReference type="PROSITE" id="PS50089">
    <property type="entry name" value="ZF_RING_2"/>
    <property type="match status" value="1"/>
</dbReference>
<dbReference type="Gene3D" id="3.30.40.10">
    <property type="entry name" value="Zinc/RING finger domain, C3HC4 (zinc finger)"/>
    <property type="match status" value="1"/>
</dbReference>
<protein>
    <submittedName>
        <fullName evidence="7">E3 ubiquitin-protein ligase bre1</fullName>
    </submittedName>
</protein>
<evidence type="ECO:0000256" key="1">
    <source>
        <dbReference type="ARBA" id="ARBA00022723"/>
    </source>
</evidence>
<comment type="caution">
    <text evidence="7">The sequence shown here is derived from an EMBL/GenBank/DDBJ whole genome shotgun (WGS) entry which is preliminary data.</text>
</comment>
<dbReference type="InterPro" id="IPR013083">
    <property type="entry name" value="Znf_RING/FYVE/PHD"/>
</dbReference>
<dbReference type="SMART" id="SM00184">
    <property type="entry name" value="RING"/>
    <property type="match status" value="1"/>
</dbReference>
<dbReference type="AlphaFoldDB" id="A0A8H6VQ70"/>
<dbReference type="OrthoDB" id="8062037at2759"/>
<reference evidence="7" key="1">
    <citation type="submission" date="2020-04" db="EMBL/GenBank/DDBJ databases">
        <title>Draft genome resource of the tomato pathogen Pseudocercospora fuligena.</title>
        <authorList>
            <person name="Zaccaron A."/>
        </authorList>
    </citation>
    <scope>NUCLEOTIDE SEQUENCE</scope>
    <source>
        <strain evidence="7">PF001</strain>
    </source>
</reference>
<accession>A0A8H6VQ70</accession>
<keyword evidence="5" id="KW-0472">Membrane</keyword>